<dbReference type="Gene3D" id="3.40.50.300">
    <property type="entry name" value="P-loop containing nucleotide triphosphate hydrolases"/>
    <property type="match status" value="1"/>
</dbReference>
<name>T0Z478_9ZZZZ</name>
<sequence length="457" mass="48240">MAKAKTAYVCNQCGAEHTRWQGQCAACGAWDTLSEIVLESVTRAAPAIKRSGYAGQISARITPLTEVALQAEARSLIGIGELDRVLGGGMVQGSVVLVGGDPGIGKSTLLLQMLGALGARLKGLYVSGEESLAQIAARAQRLGLELGPLHGLAETCIERILEHAQAAHPQLLVIDSVQTLWSEQLSAAPGSISQVRETAARLVRHAKETGTSVFLVGHVTKEGGIAGPRVLEHMVDAVLYFEGDAGSRFRVLRAFKNRFGAVNELGVFAMSERGLREVPNPSAIFLGTHSGPTPGSAVMVTREGTRPLLVEVQALVDASPLANPRRVALGLDGSRMAMLLAVLHRHGGAAVYDQDVFVNIVGGIRVQETAADLPVLLAVHSSFRDRALAGKTALFGEVGLSGEIRPVPNGEERLKEAASHGFERAIVPRANAPKKSHHGAMEIIAVERLDQALAVSL</sequence>
<keyword evidence="10" id="KW-0234">DNA repair</keyword>
<evidence type="ECO:0000259" key="11">
    <source>
        <dbReference type="PROSITE" id="PS50162"/>
    </source>
</evidence>
<dbReference type="SMART" id="SM00382">
    <property type="entry name" value="AAA"/>
    <property type="match status" value="1"/>
</dbReference>
<dbReference type="Pfam" id="PF13541">
    <property type="entry name" value="ChlI"/>
    <property type="match status" value="1"/>
</dbReference>
<keyword evidence="6" id="KW-0862">Zinc</keyword>
<dbReference type="InterPro" id="IPR041166">
    <property type="entry name" value="Rubredoxin_2"/>
</dbReference>
<keyword evidence="5" id="KW-0378">Hydrolase</keyword>
<keyword evidence="8" id="KW-0346">Stress response</keyword>
<keyword evidence="3" id="KW-0227">DNA damage</keyword>
<keyword evidence="7" id="KW-0067">ATP-binding</keyword>
<dbReference type="NCBIfam" id="TIGR00416">
    <property type="entry name" value="sms"/>
    <property type="match status" value="1"/>
</dbReference>
<evidence type="ECO:0000256" key="6">
    <source>
        <dbReference type="ARBA" id="ARBA00022833"/>
    </source>
</evidence>
<dbReference type="Pfam" id="PF13481">
    <property type="entry name" value="AAA_25"/>
    <property type="match status" value="1"/>
</dbReference>
<keyword evidence="1" id="KW-0479">Metal-binding</keyword>
<dbReference type="FunFam" id="3.30.230.10:FF:000011">
    <property type="entry name" value="DNA repair protein RadA"/>
    <property type="match status" value="1"/>
</dbReference>
<evidence type="ECO:0000256" key="7">
    <source>
        <dbReference type="ARBA" id="ARBA00022840"/>
    </source>
</evidence>
<evidence type="ECO:0000256" key="1">
    <source>
        <dbReference type="ARBA" id="ARBA00022723"/>
    </source>
</evidence>
<evidence type="ECO:0000256" key="4">
    <source>
        <dbReference type="ARBA" id="ARBA00022771"/>
    </source>
</evidence>
<dbReference type="InterPro" id="IPR020588">
    <property type="entry name" value="RecA_ATP-bd"/>
</dbReference>
<dbReference type="InterPro" id="IPR014721">
    <property type="entry name" value="Ribsml_uS5_D2-typ_fold_subgr"/>
</dbReference>
<protein>
    <submittedName>
        <fullName evidence="12">DNA repair protein RadA</fullName>
    </submittedName>
</protein>
<dbReference type="AlphaFoldDB" id="T0Z478"/>
<dbReference type="GO" id="GO:0140664">
    <property type="term" value="F:ATP-dependent DNA damage sensor activity"/>
    <property type="evidence" value="ECO:0007669"/>
    <property type="project" value="InterPro"/>
</dbReference>
<dbReference type="Pfam" id="PF18073">
    <property type="entry name" value="Zn_ribbon_LapB"/>
    <property type="match status" value="1"/>
</dbReference>
<dbReference type="PRINTS" id="PR01874">
    <property type="entry name" value="DNAREPAIRADA"/>
</dbReference>
<dbReference type="InterPro" id="IPR027417">
    <property type="entry name" value="P-loop_NTPase"/>
</dbReference>
<dbReference type="GO" id="GO:0008270">
    <property type="term" value="F:zinc ion binding"/>
    <property type="evidence" value="ECO:0007669"/>
    <property type="project" value="UniProtKB-KW"/>
</dbReference>
<accession>T0Z478</accession>
<dbReference type="EMBL" id="AUZZ01007365">
    <property type="protein sequence ID" value="EQD42746.1"/>
    <property type="molecule type" value="Genomic_DNA"/>
</dbReference>
<dbReference type="CDD" id="cd01121">
    <property type="entry name" value="RadA_SMS_N"/>
    <property type="match status" value="1"/>
</dbReference>
<feature type="domain" description="RecA family profile 1" evidence="11">
    <location>
        <begin position="71"/>
        <end position="219"/>
    </location>
</feature>
<evidence type="ECO:0000256" key="8">
    <source>
        <dbReference type="ARBA" id="ARBA00023016"/>
    </source>
</evidence>
<dbReference type="GO" id="GO:0005524">
    <property type="term" value="F:ATP binding"/>
    <property type="evidence" value="ECO:0007669"/>
    <property type="project" value="UniProtKB-KW"/>
</dbReference>
<evidence type="ECO:0000313" key="12">
    <source>
        <dbReference type="EMBL" id="EQD42746.1"/>
    </source>
</evidence>
<proteinExistence type="inferred from homology"/>
<evidence type="ECO:0000256" key="3">
    <source>
        <dbReference type="ARBA" id="ARBA00022763"/>
    </source>
</evidence>
<dbReference type="GO" id="GO:0003684">
    <property type="term" value="F:damaged DNA binding"/>
    <property type="evidence" value="ECO:0007669"/>
    <property type="project" value="InterPro"/>
</dbReference>
<keyword evidence="4" id="KW-0863">Zinc-finger</keyword>
<dbReference type="SUPFAM" id="SSF54211">
    <property type="entry name" value="Ribosomal protein S5 domain 2-like"/>
    <property type="match status" value="1"/>
</dbReference>
<dbReference type="InterPro" id="IPR004504">
    <property type="entry name" value="DNA_repair_RadA"/>
</dbReference>
<evidence type="ECO:0000256" key="9">
    <source>
        <dbReference type="ARBA" id="ARBA00023125"/>
    </source>
</evidence>
<reference evidence="12" key="2">
    <citation type="journal article" date="2014" name="ISME J.">
        <title>Microbial stratification in low pH oxic and suboxic macroscopic growths along an acid mine drainage.</title>
        <authorList>
            <person name="Mendez-Garcia C."/>
            <person name="Mesa V."/>
            <person name="Sprenger R.R."/>
            <person name="Richter M."/>
            <person name="Diez M.S."/>
            <person name="Solano J."/>
            <person name="Bargiela R."/>
            <person name="Golyshina O.V."/>
            <person name="Manteca A."/>
            <person name="Ramos J.L."/>
            <person name="Gallego J.R."/>
            <person name="Llorente I."/>
            <person name="Martins Dos Santos V.A."/>
            <person name="Jensen O.N."/>
            <person name="Pelaez A.I."/>
            <person name="Sanchez J."/>
            <person name="Ferrer M."/>
        </authorList>
    </citation>
    <scope>NUCLEOTIDE SEQUENCE</scope>
</reference>
<evidence type="ECO:0000256" key="2">
    <source>
        <dbReference type="ARBA" id="ARBA00022741"/>
    </source>
</evidence>
<reference evidence="12" key="1">
    <citation type="submission" date="2013-08" db="EMBL/GenBank/DDBJ databases">
        <authorList>
            <person name="Mendez C."/>
            <person name="Richter M."/>
            <person name="Ferrer M."/>
            <person name="Sanchez J."/>
        </authorList>
    </citation>
    <scope>NUCLEOTIDE SEQUENCE</scope>
</reference>
<dbReference type="InterPro" id="IPR020568">
    <property type="entry name" value="Ribosomal_Su5_D2-typ_SF"/>
</dbReference>
<dbReference type="GO" id="GO:0016787">
    <property type="term" value="F:hydrolase activity"/>
    <property type="evidence" value="ECO:0007669"/>
    <property type="project" value="UniProtKB-KW"/>
</dbReference>
<dbReference type="FunFam" id="3.40.50.300:FF:000050">
    <property type="entry name" value="DNA repair protein RadA"/>
    <property type="match status" value="1"/>
</dbReference>
<organism evidence="12">
    <name type="scientific">mine drainage metagenome</name>
    <dbReference type="NCBI Taxonomy" id="410659"/>
    <lineage>
        <taxon>unclassified sequences</taxon>
        <taxon>metagenomes</taxon>
        <taxon>ecological metagenomes</taxon>
    </lineage>
</organism>
<dbReference type="PANTHER" id="PTHR32472:SF10">
    <property type="entry name" value="DNA REPAIR PROTEIN RADA-LIKE PROTEIN"/>
    <property type="match status" value="1"/>
</dbReference>
<dbReference type="GO" id="GO:0005829">
    <property type="term" value="C:cytosol"/>
    <property type="evidence" value="ECO:0007669"/>
    <property type="project" value="TreeGrafter"/>
</dbReference>
<dbReference type="PANTHER" id="PTHR32472">
    <property type="entry name" value="DNA REPAIR PROTEIN RADA"/>
    <property type="match status" value="1"/>
</dbReference>
<dbReference type="Gene3D" id="3.30.230.10">
    <property type="match status" value="1"/>
</dbReference>
<dbReference type="HAMAP" id="MF_01498">
    <property type="entry name" value="RadA_bact"/>
    <property type="match status" value="1"/>
</dbReference>
<dbReference type="SUPFAM" id="SSF52540">
    <property type="entry name" value="P-loop containing nucleoside triphosphate hydrolases"/>
    <property type="match status" value="1"/>
</dbReference>
<dbReference type="PROSITE" id="PS50162">
    <property type="entry name" value="RECA_2"/>
    <property type="match status" value="1"/>
</dbReference>
<gene>
    <name evidence="12" type="ORF">B2A_10208</name>
</gene>
<dbReference type="GO" id="GO:0000725">
    <property type="term" value="P:recombinational repair"/>
    <property type="evidence" value="ECO:0007669"/>
    <property type="project" value="TreeGrafter"/>
</dbReference>
<comment type="caution">
    <text evidence="12">The sequence shown here is derived from an EMBL/GenBank/DDBJ whole genome shotgun (WGS) entry which is preliminary data.</text>
</comment>
<keyword evidence="2" id="KW-0547">Nucleotide-binding</keyword>
<evidence type="ECO:0000256" key="5">
    <source>
        <dbReference type="ARBA" id="ARBA00022801"/>
    </source>
</evidence>
<dbReference type="InterPro" id="IPR003593">
    <property type="entry name" value="AAA+_ATPase"/>
</dbReference>
<evidence type="ECO:0000256" key="10">
    <source>
        <dbReference type="ARBA" id="ARBA00023204"/>
    </source>
</evidence>
<keyword evidence="9" id="KW-0238">DNA-binding</keyword>